<comment type="caution">
    <text evidence="1">The sequence shown here is derived from an EMBL/GenBank/DDBJ whole genome shotgun (WGS) entry which is preliminary data.</text>
</comment>
<evidence type="ECO:0000313" key="2">
    <source>
        <dbReference type="Proteomes" id="UP001165101"/>
    </source>
</evidence>
<dbReference type="Proteomes" id="UP001165101">
    <property type="component" value="Unassembled WGS sequence"/>
</dbReference>
<keyword evidence="2" id="KW-1185">Reference proteome</keyword>
<evidence type="ECO:0000313" key="1">
    <source>
        <dbReference type="EMBL" id="GME90312.1"/>
    </source>
</evidence>
<dbReference type="EMBL" id="BSXV01000713">
    <property type="protein sequence ID" value="GME90312.1"/>
    <property type="molecule type" value="Genomic_DNA"/>
</dbReference>
<reference evidence="1" key="1">
    <citation type="submission" date="2023-04" db="EMBL/GenBank/DDBJ databases">
        <title>Candida boidinii NBRC 1967.</title>
        <authorList>
            <person name="Ichikawa N."/>
            <person name="Sato H."/>
            <person name="Tonouchi N."/>
        </authorList>
    </citation>
    <scope>NUCLEOTIDE SEQUENCE</scope>
    <source>
        <strain evidence="1">NBRC 1967</strain>
    </source>
</reference>
<gene>
    <name evidence="1" type="ORF">Cboi01_000179100</name>
</gene>
<sequence length="500" mass="55727">MVLGINPDLSWRDVQHLAVLATVEINSDDPSWQNTAIEGIRYSPKFGYGKLDADKIVTMAKNFKTLKPQAWFHSPKKIEDKELDLKVDSKADSIVEVTEEMLNNVNLDHVEHVTVVVKIDSQIRGKVGVLLTSPTGIKSVLGVERKFDTSSSGYQDWTFMSVAHWGEKGIGNWTLEVVNLDDSNNNKIKLRHWQLRLWGESIDESKAKRYDLEQDYSYNKKDYSSDPSSSSSLPSSSIENESTSSIDSTTSSYTSLIESLSTSSTSSLLDKLPGNVNNDISTIATNIQTTSASTTASFIQSQSTASSTGTVDKGDGVYDNGSSHSYSYFPGYFLIFVVVGFVACLLILRNRKTPGKARRRDEYEFDIIQPEDELDSDMNSAFSLNDDSFMGTTTDHNNNSRNSNNDNPFIPPRNSLDASKYKKLQSEAKSQNYASRADEERERLFNNFNGIDDDHDEDEMFRITSNDENDMRSSPSDSAATNSDLASDNNNNDKKKTSTS</sequence>
<protein>
    <submittedName>
        <fullName evidence="1">Unnamed protein product</fullName>
    </submittedName>
</protein>
<name>A0ACB5TKY9_CANBO</name>
<organism evidence="1 2">
    <name type="scientific">Candida boidinii</name>
    <name type="common">Yeast</name>
    <dbReference type="NCBI Taxonomy" id="5477"/>
    <lineage>
        <taxon>Eukaryota</taxon>
        <taxon>Fungi</taxon>
        <taxon>Dikarya</taxon>
        <taxon>Ascomycota</taxon>
        <taxon>Saccharomycotina</taxon>
        <taxon>Pichiomycetes</taxon>
        <taxon>Pichiales</taxon>
        <taxon>Pichiaceae</taxon>
        <taxon>Ogataea</taxon>
        <taxon>Ogataea/Candida clade</taxon>
    </lineage>
</organism>
<accession>A0ACB5TKY9</accession>
<proteinExistence type="predicted"/>